<evidence type="ECO:0000313" key="13">
    <source>
        <dbReference type="Proteomes" id="UP000054560"/>
    </source>
</evidence>
<keyword evidence="7" id="KW-0804">Transcription</keyword>
<feature type="domain" description="MYND-type" evidence="11">
    <location>
        <begin position="14"/>
        <end position="51"/>
    </location>
</feature>
<evidence type="ECO:0000256" key="9">
    <source>
        <dbReference type="PROSITE-ProRule" id="PRU00134"/>
    </source>
</evidence>
<dbReference type="OrthoDB" id="6077919at2759"/>
<dbReference type="GO" id="GO:0005634">
    <property type="term" value="C:nucleus"/>
    <property type="evidence" value="ECO:0007669"/>
    <property type="project" value="UniProtKB-SubCell"/>
</dbReference>
<keyword evidence="2" id="KW-0479">Metal-binding</keyword>
<dbReference type="InterPro" id="IPR013087">
    <property type="entry name" value="Znf_C2H2_type"/>
</dbReference>
<dbReference type="GeneID" id="25911292"/>
<dbReference type="SUPFAM" id="SSF57667">
    <property type="entry name" value="beta-beta-alpha zinc fingers"/>
    <property type="match status" value="3"/>
</dbReference>
<keyword evidence="6" id="KW-0805">Transcription regulation</keyword>
<evidence type="ECO:0000256" key="5">
    <source>
        <dbReference type="ARBA" id="ARBA00022833"/>
    </source>
</evidence>
<keyword evidence="4 9" id="KW-0863">Zinc-finger</keyword>
<dbReference type="InterPro" id="IPR050329">
    <property type="entry name" value="GLI_C2H2-zinc-finger"/>
</dbReference>
<dbReference type="STRING" id="667725.A0A0L0FL41"/>
<protein>
    <recommendedName>
        <fullName evidence="14">Zinc finger protein</fullName>
    </recommendedName>
</protein>
<evidence type="ECO:0000256" key="8">
    <source>
        <dbReference type="ARBA" id="ARBA00023242"/>
    </source>
</evidence>
<feature type="domain" description="C2H2-type" evidence="10">
    <location>
        <begin position="316"/>
        <end position="345"/>
    </location>
</feature>
<evidence type="ECO:0000256" key="1">
    <source>
        <dbReference type="ARBA" id="ARBA00004123"/>
    </source>
</evidence>
<dbReference type="SMART" id="SM00355">
    <property type="entry name" value="ZnF_C2H2"/>
    <property type="match status" value="6"/>
</dbReference>
<dbReference type="Proteomes" id="UP000054560">
    <property type="component" value="Unassembled WGS sequence"/>
</dbReference>
<dbReference type="PANTHER" id="PTHR19818:SF139">
    <property type="entry name" value="PAIR-RULE PROTEIN ODD-PAIRED"/>
    <property type="match status" value="1"/>
</dbReference>
<proteinExistence type="predicted"/>
<evidence type="ECO:0000256" key="4">
    <source>
        <dbReference type="ARBA" id="ARBA00022771"/>
    </source>
</evidence>
<dbReference type="FunFam" id="3.30.160.60:FF:000032">
    <property type="entry name" value="Krueppel-like factor 4"/>
    <property type="match status" value="1"/>
</dbReference>
<dbReference type="PROSITE" id="PS00028">
    <property type="entry name" value="ZINC_FINGER_C2H2_1"/>
    <property type="match status" value="6"/>
</dbReference>
<dbReference type="GO" id="GO:0000981">
    <property type="term" value="F:DNA-binding transcription factor activity, RNA polymerase II-specific"/>
    <property type="evidence" value="ECO:0007669"/>
    <property type="project" value="TreeGrafter"/>
</dbReference>
<comment type="subcellular location">
    <subcellularLocation>
        <location evidence="1">Nucleus</location>
    </subcellularLocation>
</comment>
<feature type="domain" description="C2H2-type" evidence="10">
    <location>
        <begin position="256"/>
        <end position="285"/>
    </location>
</feature>
<accession>A0A0L0FL41</accession>
<evidence type="ECO:0000256" key="2">
    <source>
        <dbReference type="ARBA" id="ARBA00022723"/>
    </source>
</evidence>
<organism evidence="12 13">
    <name type="scientific">Sphaeroforma arctica JP610</name>
    <dbReference type="NCBI Taxonomy" id="667725"/>
    <lineage>
        <taxon>Eukaryota</taxon>
        <taxon>Ichthyosporea</taxon>
        <taxon>Ichthyophonida</taxon>
        <taxon>Sphaeroforma</taxon>
    </lineage>
</organism>
<dbReference type="GO" id="GO:0008270">
    <property type="term" value="F:zinc ion binding"/>
    <property type="evidence" value="ECO:0007669"/>
    <property type="project" value="UniProtKB-KW"/>
</dbReference>
<reference evidence="12 13" key="1">
    <citation type="submission" date="2011-02" db="EMBL/GenBank/DDBJ databases">
        <title>The Genome Sequence of Sphaeroforma arctica JP610.</title>
        <authorList>
            <consortium name="The Broad Institute Genome Sequencing Platform"/>
            <person name="Russ C."/>
            <person name="Cuomo C."/>
            <person name="Young S.K."/>
            <person name="Zeng Q."/>
            <person name="Gargeya S."/>
            <person name="Alvarado L."/>
            <person name="Berlin A."/>
            <person name="Chapman S.B."/>
            <person name="Chen Z."/>
            <person name="Freedman E."/>
            <person name="Gellesch M."/>
            <person name="Goldberg J."/>
            <person name="Griggs A."/>
            <person name="Gujja S."/>
            <person name="Heilman E."/>
            <person name="Heiman D."/>
            <person name="Howarth C."/>
            <person name="Mehta T."/>
            <person name="Neiman D."/>
            <person name="Pearson M."/>
            <person name="Roberts A."/>
            <person name="Saif S."/>
            <person name="Shea T."/>
            <person name="Shenoy N."/>
            <person name="Sisk P."/>
            <person name="Stolte C."/>
            <person name="Sykes S."/>
            <person name="White J."/>
            <person name="Yandava C."/>
            <person name="Burger G."/>
            <person name="Gray M.W."/>
            <person name="Holland P.W.H."/>
            <person name="King N."/>
            <person name="Lang F.B.F."/>
            <person name="Roger A.J."/>
            <person name="Ruiz-Trillo I."/>
            <person name="Haas B."/>
            <person name="Nusbaum C."/>
            <person name="Birren B."/>
        </authorList>
    </citation>
    <scope>NUCLEOTIDE SEQUENCE [LARGE SCALE GENOMIC DNA]</scope>
    <source>
        <strain evidence="12 13">JP610</strain>
    </source>
</reference>
<keyword evidence="3" id="KW-0677">Repeat</keyword>
<dbReference type="PANTHER" id="PTHR19818">
    <property type="entry name" value="ZINC FINGER PROTEIN ZIC AND GLI"/>
    <property type="match status" value="1"/>
</dbReference>
<dbReference type="FunFam" id="3.30.160.60:FF:001102">
    <property type="entry name" value="Transcription factor IIIA"/>
    <property type="match status" value="1"/>
</dbReference>
<keyword evidence="13" id="KW-1185">Reference proteome</keyword>
<keyword evidence="8" id="KW-0539">Nucleus</keyword>
<dbReference type="GO" id="GO:0045944">
    <property type="term" value="P:positive regulation of transcription by RNA polymerase II"/>
    <property type="evidence" value="ECO:0007669"/>
    <property type="project" value="UniProtKB-ARBA"/>
</dbReference>
<feature type="domain" description="C2H2-type" evidence="10">
    <location>
        <begin position="376"/>
        <end position="405"/>
    </location>
</feature>
<name>A0A0L0FL41_9EUKA</name>
<feature type="domain" description="C2H2-type" evidence="10">
    <location>
        <begin position="286"/>
        <end position="315"/>
    </location>
</feature>
<dbReference type="PROSITE" id="PS50157">
    <property type="entry name" value="ZINC_FINGER_C2H2_2"/>
    <property type="match status" value="6"/>
</dbReference>
<dbReference type="FunFam" id="3.30.160.60:FF:000125">
    <property type="entry name" value="Putative zinc finger protein 143"/>
    <property type="match status" value="1"/>
</dbReference>
<dbReference type="EMBL" id="KQ242985">
    <property type="protein sequence ID" value="KNC76728.1"/>
    <property type="molecule type" value="Genomic_DNA"/>
</dbReference>
<dbReference type="eggNOG" id="KOG1721">
    <property type="taxonomic scope" value="Eukaryota"/>
</dbReference>
<evidence type="ECO:0000313" key="12">
    <source>
        <dbReference type="EMBL" id="KNC76728.1"/>
    </source>
</evidence>
<feature type="domain" description="C2H2-type" evidence="10">
    <location>
        <begin position="346"/>
        <end position="375"/>
    </location>
</feature>
<keyword evidence="5" id="KW-0862">Zinc</keyword>
<evidence type="ECO:0000256" key="7">
    <source>
        <dbReference type="ARBA" id="ARBA00023163"/>
    </source>
</evidence>
<evidence type="ECO:0000256" key="3">
    <source>
        <dbReference type="ARBA" id="ARBA00022737"/>
    </source>
</evidence>
<dbReference type="GO" id="GO:0000978">
    <property type="term" value="F:RNA polymerase II cis-regulatory region sequence-specific DNA binding"/>
    <property type="evidence" value="ECO:0007669"/>
    <property type="project" value="TreeGrafter"/>
</dbReference>
<dbReference type="RefSeq" id="XP_014150630.1">
    <property type="nucleotide sequence ID" value="XM_014295155.1"/>
</dbReference>
<dbReference type="Pfam" id="PF00096">
    <property type="entry name" value="zf-C2H2"/>
    <property type="match status" value="6"/>
</dbReference>
<evidence type="ECO:0000259" key="11">
    <source>
        <dbReference type="PROSITE" id="PS50865"/>
    </source>
</evidence>
<gene>
    <name evidence="12" type="ORF">SARC_10788</name>
</gene>
<evidence type="ECO:0000256" key="6">
    <source>
        <dbReference type="ARBA" id="ARBA00023015"/>
    </source>
</evidence>
<dbReference type="SUPFAM" id="SSF144232">
    <property type="entry name" value="HIT/MYND zinc finger-like"/>
    <property type="match status" value="1"/>
</dbReference>
<feature type="domain" description="C2H2-type" evidence="10">
    <location>
        <begin position="406"/>
        <end position="433"/>
    </location>
</feature>
<dbReference type="InterPro" id="IPR036236">
    <property type="entry name" value="Znf_C2H2_sf"/>
</dbReference>
<dbReference type="InterPro" id="IPR002893">
    <property type="entry name" value="Znf_MYND"/>
</dbReference>
<dbReference type="PROSITE" id="PS50865">
    <property type="entry name" value="ZF_MYND_2"/>
    <property type="match status" value="1"/>
</dbReference>
<dbReference type="Gene3D" id="3.30.160.60">
    <property type="entry name" value="Classic Zinc Finger"/>
    <property type="match status" value="6"/>
</dbReference>
<dbReference type="AlphaFoldDB" id="A0A0L0FL41"/>
<evidence type="ECO:0000259" key="10">
    <source>
        <dbReference type="PROSITE" id="PS50157"/>
    </source>
</evidence>
<evidence type="ECO:0008006" key="14">
    <source>
        <dbReference type="Google" id="ProtNLM"/>
    </source>
</evidence>
<sequence>MNSSRQSECVGISCVVCQAPARFVCPCQKRHFCTVQCQNQDWSTGNHHSECDFEAPRVVTGEQPQQNDMMEPGRVYNPNNPNTTQAVYDGAYPRESVGVTYANVSLETDSFRERQEAYDVHPGENTRQINSLYGRRNQQPLKRNTMSGDYNPEYGRIPVYNGAHWRQHSANMDGQTWSNGFYNGSTIGYMEEHHSSNATGGRVFYDGNSQGMHGDAGVRQLHVIDSDNMASPVPQTISNGVSPATNTETSKSSKVRACTWEGCNRTFTRTDHYTRHMNTHTGYKPFACTWEGCGKRFGQANNLTRHRKTHTKEKPCVCPWEGCNKRFSEASNLARHKRLHSKEKPFMCKWDGCQKSFADPSYLASHARTHARTEVFYCPLDGCERVFAVRSYLTRHIRTHTNEQPYECQYCFKRFNQSSNLSRHIRTHNVDYNEGDEYQHRYSDDKFENKSSHVKVETSPV</sequence>
<dbReference type="FunFam" id="3.30.160.60:FF:002343">
    <property type="entry name" value="Zinc finger protein 33A"/>
    <property type="match status" value="1"/>
</dbReference>